<evidence type="ECO:0000256" key="1">
    <source>
        <dbReference type="SAM" id="MobiDB-lite"/>
    </source>
</evidence>
<dbReference type="Proteomes" id="UP000277928">
    <property type="component" value="Unassembled WGS sequence"/>
</dbReference>
<evidence type="ECO:0000313" key="3">
    <source>
        <dbReference type="Proteomes" id="UP000277928"/>
    </source>
</evidence>
<reference evidence="2 3" key="1">
    <citation type="submission" date="2018-08" db="EMBL/GenBank/DDBJ databases">
        <authorList>
            <person name="Laetsch R D."/>
            <person name="Stevens L."/>
            <person name="Kumar S."/>
            <person name="Blaxter L. M."/>
        </authorList>
    </citation>
    <scope>NUCLEOTIDE SEQUENCE [LARGE SCALE GENOMIC DNA]</scope>
</reference>
<keyword evidence="3" id="KW-1185">Reference proteome</keyword>
<gene>
    <name evidence="2" type="ORF">NLS_LOCUS7124</name>
</gene>
<feature type="region of interest" description="Disordered" evidence="1">
    <location>
        <begin position="370"/>
        <end position="398"/>
    </location>
</feature>
<sequence length="511" mass="58557">MSKSLNDDLEEGEICDDDEGFNIKQSNAVIHSDLTINERTDLSRKCLQSLYRAKSESLNSNDLEIPHQSAVLSEINDDNLRDKSENRYDKVDETADKECFFDHDVMDENESDVELRVSNFQDELVECQSNLDDESEDDNSGFSDEIVCSEGIIAASEFQSKMAALTMDAERITDRNTIADENEVQQDLMEEVPVDDGWIFQSLGGDSETVNVARDDKQMLHEGSNIQTKQIVELEKKFAEEKENYVRNMYSLLVTARTQIASLKKENKKLEMKLEANCTVSCPACKHQVCLRSNSLKPKYIKVLKGRCAIEMLFDNVEKMEEWLAANYLDINSDGLPVVLELPRKQTLASTNSLLVHKTNLIRDIRENSNEVIPTSSTHPAKRRQNKKSSANDNDFNKYPIRRYENLNHVVRDEKEHEKTKMSTACGFRRKHEKRSHDRERSGSDKCEEQQHHGILSTYILSDGSVDQIDLNPEVLLQNAIEDQLDRRCVVTEELKKVLIKIVKIVQDEIE</sequence>
<dbReference type="EMBL" id="UYRX01000694">
    <property type="protein sequence ID" value="VDK85440.1"/>
    <property type="molecule type" value="Genomic_DNA"/>
</dbReference>
<dbReference type="AlphaFoldDB" id="A0A3P6U2Q5"/>
<dbReference type="OrthoDB" id="5855762at2759"/>
<protein>
    <submittedName>
        <fullName evidence="2">Uncharacterized protein</fullName>
    </submittedName>
</protein>
<feature type="region of interest" description="Disordered" evidence="1">
    <location>
        <begin position="414"/>
        <end position="450"/>
    </location>
</feature>
<dbReference type="OMA" id="DDSWIFH"/>
<organism evidence="2 3">
    <name type="scientific">Litomosoides sigmodontis</name>
    <name type="common">Filarial nematode worm</name>
    <dbReference type="NCBI Taxonomy" id="42156"/>
    <lineage>
        <taxon>Eukaryota</taxon>
        <taxon>Metazoa</taxon>
        <taxon>Ecdysozoa</taxon>
        <taxon>Nematoda</taxon>
        <taxon>Chromadorea</taxon>
        <taxon>Rhabditida</taxon>
        <taxon>Spirurina</taxon>
        <taxon>Spiruromorpha</taxon>
        <taxon>Filarioidea</taxon>
        <taxon>Onchocercidae</taxon>
        <taxon>Litomosoides</taxon>
    </lineage>
</organism>
<feature type="compositionally biased region" description="Polar residues" evidence="1">
    <location>
        <begin position="370"/>
        <end position="379"/>
    </location>
</feature>
<feature type="compositionally biased region" description="Basic and acidic residues" evidence="1">
    <location>
        <begin position="435"/>
        <end position="450"/>
    </location>
</feature>
<accession>A0A3P6U2Q5</accession>
<name>A0A3P6U2Q5_LITSI</name>
<proteinExistence type="predicted"/>
<evidence type="ECO:0000313" key="2">
    <source>
        <dbReference type="EMBL" id="VDK85440.1"/>
    </source>
</evidence>